<accession>A0AA40G2W8</accession>
<sequence>MRKRKGGMKSQDFFFEIQDSEYVTFSGGRSPNALLPASQKLKWPETGITVVLKSQYAFKCSKFELAKS</sequence>
<gene>
    <name evidence="1" type="ORF">K0M31_019513</name>
</gene>
<dbReference type="EMBL" id="JAHYIQ010000008">
    <property type="protein sequence ID" value="KAK1129804.1"/>
    <property type="molecule type" value="Genomic_DNA"/>
</dbReference>
<organism evidence="1 2">
    <name type="scientific">Melipona bicolor</name>
    <dbReference type="NCBI Taxonomy" id="60889"/>
    <lineage>
        <taxon>Eukaryota</taxon>
        <taxon>Metazoa</taxon>
        <taxon>Ecdysozoa</taxon>
        <taxon>Arthropoda</taxon>
        <taxon>Hexapoda</taxon>
        <taxon>Insecta</taxon>
        <taxon>Pterygota</taxon>
        <taxon>Neoptera</taxon>
        <taxon>Endopterygota</taxon>
        <taxon>Hymenoptera</taxon>
        <taxon>Apocrita</taxon>
        <taxon>Aculeata</taxon>
        <taxon>Apoidea</taxon>
        <taxon>Anthophila</taxon>
        <taxon>Apidae</taxon>
        <taxon>Melipona</taxon>
    </lineage>
</organism>
<comment type="caution">
    <text evidence="1">The sequence shown here is derived from an EMBL/GenBank/DDBJ whole genome shotgun (WGS) entry which is preliminary data.</text>
</comment>
<proteinExistence type="predicted"/>
<evidence type="ECO:0000313" key="2">
    <source>
        <dbReference type="Proteomes" id="UP001177670"/>
    </source>
</evidence>
<name>A0AA40G2W8_9HYME</name>
<protein>
    <submittedName>
        <fullName evidence="1">Uncharacterized protein</fullName>
    </submittedName>
</protein>
<dbReference type="Proteomes" id="UP001177670">
    <property type="component" value="Unassembled WGS sequence"/>
</dbReference>
<dbReference type="AlphaFoldDB" id="A0AA40G2W8"/>
<evidence type="ECO:0000313" key="1">
    <source>
        <dbReference type="EMBL" id="KAK1129804.1"/>
    </source>
</evidence>
<reference evidence="1" key="1">
    <citation type="submission" date="2021-10" db="EMBL/GenBank/DDBJ databases">
        <title>Melipona bicolor Genome sequencing and assembly.</title>
        <authorList>
            <person name="Araujo N.S."/>
            <person name="Arias M.C."/>
        </authorList>
    </citation>
    <scope>NUCLEOTIDE SEQUENCE</scope>
    <source>
        <strain evidence="1">USP_2M_L1-L4_2017</strain>
        <tissue evidence="1">Whole body</tissue>
    </source>
</reference>
<keyword evidence="2" id="KW-1185">Reference proteome</keyword>